<comment type="caution">
    <text evidence="1">The sequence shown here is derived from an EMBL/GenBank/DDBJ whole genome shotgun (WGS) entry which is preliminary data.</text>
</comment>
<dbReference type="EMBL" id="JACORT010000004">
    <property type="protein sequence ID" value="MBC5783507.1"/>
    <property type="molecule type" value="Genomic_DNA"/>
</dbReference>
<reference evidence="1" key="1">
    <citation type="submission" date="2020-08" db="EMBL/GenBank/DDBJ databases">
        <title>Ramlibacter sp. USB13 16S ribosomal RNA gene genome sequencing and assembly.</title>
        <authorList>
            <person name="Kang M."/>
        </authorList>
    </citation>
    <scope>NUCLEOTIDE SEQUENCE</scope>
    <source>
        <strain evidence="1">USB13</strain>
    </source>
</reference>
<name>A0A923SF18_9BURK</name>
<evidence type="ECO:0000313" key="1">
    <source>
        <dbReference type="EMBL" id="MBC5783507.1"/>
    </source>
</evidence>
<protein>
    <submittedName>
        <fullName evidence="1">Anti-sigma factor</fullName>
    </submittedName>
</protein>
<gene>
    <name evidence="1" type="ORF">H8N03_11175</name>
</gene>
<dbReference type="Proteomes" id="UP000608513">
    <property type="component" value="Unassembled WGS sequence"/>
</dbReference>
<keyword evidence="2" id="KW-1185">Reference proteome</keyword>
<accession>A0A923SF18</accession>
<organism evidence="1 2">
    <name type="scientific">Ramlibacter cellulosilyticus</name>
    <dbReference type="NCBI Taxonomy" id="2764187"/>
    <lineage>
        <taxon>Bacteria</taxon>
        <taxon>Pseudomonadati</taxon>
        <taxon>Pseudomonadota</taxon>
        <taxon>Betaproteobacteria</taxon>
        <taxon>Burkholderiales</taxon>
        <taxon>Comamonadaceae</taxon>
        <taxon>Ramlibacter</taxon>
    </lineage>
</organism>
<proteinExistence type="predicted"/>
<dbReference type="AlphaFoldDB" id="A0A923SF18"/>
<evidence type="ECO:0000313" key="2">
    <source>
        <dbReference type="Proteomes" id="UP000608513"/>
    </source>
</evidence>
<sequence>MKEDTQLLPGEAELHAYVDGRLDAAARAAVEGRLAVDPEAAERVRAWRMQRDLLRALHVDVRDEPVPEHLLHAAGQLQRRSVRFAQWQRWGGMAASVLLAFALGWAGHVQWQASGFGAGNARGTVAFAHQAAVAHVVYMPEVRHPVEVEAAQQQHLVQWLSKRLNRPLKVPNLTANGYELVGGRLLPGDGGARAQFMFQNAAGERITLYIGAVDGAKQRGMEETAFRYATEGSVSTFYWVDQGFGYALSGRLPRQGLLSLADAVYKQL</sequence>